<dbReference type="Proteomes" id="UP000314294">
    <property type="component" value="Unassembled WGS sequence"/>
</dbReference>
<dbReference type="EMBL" id="SRLO01000451">
    <property type="protein sequence ID" value="TNN55590.1"/>
    <property type="molecule type" value="Genomic_DNA"/>
</dbReference>
<evidence type="ECO:0000256" key="1">
    <source>
        <dbReference type="SAM" id="MobiDB-lite"/>
    </source>
</evidence>
<proteinExistence type="predicted"/>
<keyword evidence="3" id="KW-1185">Reference proteome</keyword>
<gene>
    <name evidence="2" type="ORF">EYF80_034187</name>
</gene>
<feature type="region of interest" description="Disordered" evidence="1">
    <location>
        <begin position="152"/>
        <end position="215"/>
    </location>
</feature>
<reference evidence="2 3" key="1">
    <citation type="submission" date="2019-03" db="EMBL/GenBank/DDBJ databases">
        <title>First draft genome of Liparis tanakae, snailfish: a comprehensive survey of snailfish specific genes.</title>
        <authorList>
            <person name="Kim W."/>
            <person name="Song I."/>
            <person name="Jeong J.-H."/>
            <person name="Kim D."/>
            <person name="Kim S."/>
            <person name="Ryu S."/>
            <person name="Song J.Y."/>
            <person name="Lee S.K."/>
        </authorList>
    </citation>
    <scope>NUCLEOTIDE SEQUENCE [LARGE SCALE GENOMIC DNA]</scope>
    <source>
        <tissue evidence="2">Muscle</tissue>
    </source>
</reference>
<comment type="caution">
    <text evidence="2">The sequence shown here is derived from an EMBL/GenBank/DDBJ whole genome shotgun (WGS) entry which is preliminary data.</text>
</comment>
<name>A0A4Z2GQS3_9TELE</name>
<organism evidence="2 3">
    <name type="scientific">Liparis tanakae</name>
    <name type="common">Tanaka's snailfish</name>
    <dbReference type="NCBI Taxonomy" id="230148"/>
    <lineage>
        <taxon>Eukaryota</taxon>
        <taxon>Metazoa</taxon>
        <taxon>Chordata</taxon>
        <taxon>Craniata</taxon>
        <taxon>Vertebrata</taxon>
        <taxon>Euteleostomi</taxon>
        <taxon>Actinopterygii</taxon>
        <taxon>Neopterygii</taxon>
        <taxon>Teleostei</taxon>
        <taxon>Neoteleostei</taxon>
        <taxon>Acanthomorphata</taxon>
        <taxon>Eupercaria</taxon>
        <taxon>Perciformes</taxon>
        <taxon>Cottioidei</taxon>
        <taxon>Cottales</taxon>
        <taxon>Liparidae</taxon>
        <taxon>Liparis</taxon>
    </lineage>
</organism>
<dbReference type="AlphaFoldDB" id="A0A4Z2GQS3"/>
<sequence>MIGTKEIKADTTHTKQTIALARHLLSSTWCRSGLVMAMYRSTAMTQSVSMLAVTHRTSTEVQNSQNVSLSCQLPVTTIAAPRGTTRTPMMRSAHARDMMKMFVVVWSCEVRATAMMTSRFPTTMVRMMMTSTMRLQGPAAAWPHIAKPKVASAAADLSDQKKKKGSPLRAEGSDTDPEAPVVQQMLLTSPLDATAAAETRHSHPDADESSSGRTQ</sequence>
<evidence type="ECO:0000313" key="3">
    <source>
        <dbReference type="Proteomes" id="UP000314294"/>
    </source>
</evidence>
<protein>
    <submittedName>
        <fullName evidence="2">Uncharacterized protein</fullName>
    </submittedName>
</protein>
<evidence type="ECO:0000313" key="2">
    <source>
        <dbReference type="EMBL" id="TNN55590.1"/>
    </source>
</evidence>
<accession>A0A4Z2GQS3</accession>